<feature type="compositionally biased region" description="Polar residues" evidence="2">
    <location>
        <begin position="81"/>
        <end position="91"/>
    </location>
</feature>
<feature type="coiled-coil region" evidence="1">
    <location>
        <begin position="475"/>
        <end position="530"/>
    </location>
</feature>
<comment type="caution">
    <text evidence="3">The sequence shown here is derived from an EMBL/GenBank/DDBJ whole genome shotgun (WGS) entry which is preliminary data.</text>
</comment>
<keyword evidence="4" id="KW-1185">Reference proteome</keyword>
<feature type="compositionally biased region" description="Acidic residues" evidence="2">
    <location>
        <begin position="324"/>
        <end position="338"/>
    </location>
</feature>
<dbReference type="Proteomes" id="UP000567179">
    <property type="component" value="Unassembled WGS sequence"/>
</dbReference>
<protein>
    <submittedName>
        <fullName evidence="3">Uncharacterized protein</fullName>
    </submittedName>
</protein>
<gene>
    <name evidence="3" type="ORF">D9619_005201</name>
</gene>
<feature type="compositionally biased region" description="Basic and acidic residues" evidence="2">
    <location>
        <begin position="339"/>
        <end position="358"/>
    </location>
</feature>
<accession>A0A8H5FBQ6</accession>
<feature type="region of interest" description="Disordered" evidence="2">
    <location>
        <begin position="70"/>
        <end position="107"/>
    </location>
</feature>
<name>A0A8H5FBQ6_9AGAR</name>
<feature type="compositionally biased region" description="Basic and acidic residues" evidence="2">
    <location>
        <begin position="432"/>
        <end position="443"/>
    </location>
</feature>
<evidence type="ECO:0000256" key="1">
    <source>
        <dbReference type="SAM" id="Coils"/>
    </source>
</evidence>
<feature type="compositionally biased region" description="Basic and acidic residues" evidence="2">
    <location>
        <begin position="21"/>
        <end position="33"/>
    </location>
</feature>
<proteinExistence type="predicted"/>
<organism evidence="3 4">
    <name type="scientific">Psilocybe cf. subviscida</name>
    <dbReference type="NCBI Taxonomy" id="2480587"/>
    <lineage>
        <taxon>Eukaryota</taxon>
        <taxon>Fungi</taxon>
        <taxon>Dikarya</taxon>
        <taxon>Basidiomycota</taxon>
        <taxon>Agaricomycotina</taxon>
        <taxon>Agaricomycetes</taxon>
        <taxon>Agaricomycetidae</taxon>
        <taxon>Agaricales</taxon>
        <taxon>Agaricineae</taxon>
        <taxon>Strophariaceae</taxon>
        <taxon>Psilocybe</taxon>
    </lineage>
</organism>
<dbReference type="EMBL" id="JAACJJ010000001">
    <property type="protein sequence ID" value="KAF5330986.1"/>
    <property type="molecule type" value="Genomic_DNA"/>
</dbReference>
<feature type="compositionally biased region" description="Low complexity" evidence="2">
    <location>
        <begin position="447"/>
        <end position="457"/>
    </location>
</feature>
<feature type="coiled-coil region" evidence="1">
    <location>
        <begin position="571"/>
        <end position="605"/>
    </location>
</feature>
<dbReference type="AlphaFoldDB" id="A0A8H5FBQ6"/>
<sequence length="1223" mass="134449">MLPWSKGPTFRMAEPDPITAARREKSSLRNEKRCPKKKAAAASQGANPELPQPVSIARLPSSSAVVTPILNLPPPKGQPAPKSNLTPQPHDSTVEFHCPSSDCEQGPQEYDAFTTHRNGAGAAPTEFFVRGPDYDLEENHAYAQIDLGVRNGTFELAHESDNLTSRHCRHGMAGTVTGTADRFRSPPQRRIDLENPDRPAERVHLYFSPSSRQHISDSLWNIWDERIRLISQCVITSETISSLAEDVEMSRALLNSAKLRASRLNGCNSTDDISTDNNEHTNDDYHAQHTRIRFTREQSALVARLEAEKTVYTALQRAMGVESTAEEGEQIEEEENKEQEEMGKQEKIRRERLERQKDKADSLAAEIHLGQEHRARREYELVQSRAMTARLGDQVLEIKSVLGEVHRMTLERGASKERIYACQITSSKRKRLSDTDADARDEPAGISSGSSRSRLTSPCQVPASKEEARTVRHELEKCIHQVTEMQSDLEQTQNDADGVDMTADLLQVAVDRLRAERVNTAQEKEEADVQQQAEVHAEVSEELVQITQQTINLDTHVGEVTGTLTGLLLHVAEMEEMVEQEGRRRDEARVRVEQMKEKMKSYAALQAQNAVSMSALGATLDACSRQLLPLSPASGTPSPVLSLPCTSTYPLSQDIAEYLAPYVADVALPLLESTRSQVARIVEETRSTMLQALNLQLARPPDGTPSLELHEQKPVLASPLVNESSHDNDNNKDVVGFQTATSLRLTPTPTVSLPIFSTSMSPTSCAPSIPPASDPQLAFSSVVRVQSVESPRYTPPLEDNASIGSLTSLGANYAISDDVSAPLSLGPRESSAAPINLPTEFDSSPNMETLLPEVDTSAAVEPSPPGEREERARVSENTLVPQQLGCSFLTDPNLQGIPVRLQPKDIKSRVCRPFAFVRIIPATPTVLNLQGIHSNDGTINLHTTVEVRDGRKGPRYNTKRYKFPLDALCYVPPTAMHQTVVCAAPGAGVDPAQRYYVLHFDGNEGGQCVVRKDPKVLTAKAEMISFPTNLLAQMVPPTFASRLSAPLPPLSAAVSSHASSGPTEPAAVAEGTKKTTIGIKPRVLVPVASRPKVHFDHEPPMWLKDPAFSGYRVQLKQQDGDGSILELIAVDISASTVEVRPLLSSTLRKTLPLNELRHVVVCAPYQMVVAISGDLKGTIMKVGTYGKDECTLYSPLKRRSHWERHLEPRYKTADLAVVLPPRK</sequence>
<evidence type="ECO:0000313" key="4">
    <source>
        <dbReference type="Proteomes" id="UP000567179"/>
    </source>
</evidence>
<evidence type="ECO:0000256" key="2">
    <source>
        <dbReference type="SAM" id="MobiDB-lite"/>
    </source>
</evidence>
<keyword evidence="1" id="KW-0175">Coiled coil</keyword>
<reference evidence="3 4" key="1">
    <citation type="journal article" date="2020" name="ISME J.">
        <title>Uncovering the hidden diversity of litter-decomposition mechanisms in mushroom-forming fungi.</title>
        <authorList>
            <person name="Floudas D."/>
            <person name="Bentzer J."/>
            <person name="Ahren D."/>
            <person name="Johansson T."/>
            <person name="Persson P."/>
            <person name="Tunlid A."/>
        </authorList>
    </citation>
    <scope>NUCLEOTIDE SEQUENCE [LARGE SCALE GENOMIC DNA]</scope>
    <source>
        <strain evidence="3 4">CBS 101986</strain>
    </source>
</reference>
<feature type="region of interest" description="Disordered" evidence="2">
    <location>
        <begin position="322"/>
        <end position="358"/>
    </location>
</feature>
<evidence type="ECO:0000313" key="3">
    <source>
        <dbReference type="EMBL" id="KAF5330986.1"/>
    </source>
</evidence>
<feature type="region of interest" description="Disordered" evidence="2">
    <location>
        <begin position="430"/>
        <end position="468"/>
    </location>
</feature>
<feature type="region of interest" description="Disordered" evidence="2">
    <location>
        <begin position="1"/>
        <end position="54"/>
    </location>
</feature>